<feature type="signal peptide" evidence="2">
    <location>
        <begin position="1"/>
        <end position="18"/>
    </location>
</feature>
<sequence length="219" mass="22993">MASLVLLGWLSSSESASAADKLVTIHRFAFANGGYPDGRYPNGDLVIDADGSIYGTTQEGGEACPGGQYSCGGTIFRLSPKGKSWKLNTLHSFTGGEKGATPRAGLLLNSTGMLLGTTYYGGDADCRFETRGWGCGTIFAFGLPRRGFPKGKLFMLHAFSGDQDGRFPDNLLSMANETRVHGTTKLGAATPAWLSRSSSSAPTLTPPSPRPKAMTTSPG</sequence>
<feature type="compositionally biased region" description="Low complexity" evidence="1">
    <location>
        <begin position="191"/>
        <end position="203"/>
    </location>
</feature>
<evidence type="ECO:0008006" key="5">
    <source>
        <dbReference type="Google" id="ProtNLM"/>
    </source>
</evidence>
<organism evidence="3 4">
    <name type="scientific">Chelatococcus sambhunathii</name>
    <dbReference type="NCBI Taxonomy" id="363953"/>
    <lineage>
        <taxon>Bacteria</taxon>
        <taxon>Pseudomonadati</taxon>
        <taxon>Pseudomonadota</taxon>
        <taxon>Alphaproteobacteria</taxon>
        <taxon>Hyphomicrobiales</taxon>
        <taxon>Chelatococcaceae</taxon>
        <taxon>Chelatococcus</taxon>
    </lineage>
</organism>
<dbReference type="EMBL" id="JADBEO010000006">
    <property type="protein sequence ID" value="MDR4305793.1"/>
    <property type="molecule type" value="Genomic_DNA"/>
</dbReference>
<evidence type="ECO:0000313" key="4">
    <source>
        <dbReference type="Proteomes" id="UP001181622"/>
    </source>
</evidence>
<name>A0ABU1DCG1_9HYPH</name>
<comment type="caution">
    <text evidence="3">The sequence shown here is derived from an EMBL/GenBank/DDBJ whole genome shotgun (WGS) entry which is preliminary data.</text>
</comment>
<evidence type="ECO:0000313" key="3">
    <source>
        <dbReference type="EMBL" id="MDR4305793.1"/>
    </source>
</evidence>
<gene>
    <name evidence="3" type="ORF">IHQ68_04030</name>
</gene>
<proteinExistence type="predicted"/>
<dbReference type="InterPro" id="IPR022519">
    <property type="entry name" value="Gloeo/Verruco_rpt"/>
</dbReference>
<keyword evidence="4" id="KW-1185">Reference proteome</keyword>
<dbReference type="RefSeq" id="WP_309389095.1">
    <property type="nucleotide sequence ID" value="NZ_JADBEO010000006.1"/>
</dbReference>
<accession>A0ABU1DCG1</accession>
<keyword evidence="2" id="KW-0732">Signal</keyword>
<evidence type="ECO:0000256" key="1">
    <source>
        <dbReference type="SAM" id="MobiDB-lite"/>
    </source>
</evidence>
<dbReference type="Proteomes" id="UP001181622">
    <property type="component" value="Unassembled WGS sequence"/>
</dbReference>
<feature type="chain" id="PRO_5045763250" description="Delta-60 repeat domain" evidence="2">
    <location>
        <begin position="19"/>
        <end position="219"/>
    </location>
</feature>
<reference evidence="3" key="1">
    <citation type="submission" date="2020-10" db="EMBL/GenBank/DDBJ databases">
        <authorList>
            <person name="Abbas A."/>
            <person name="Razzaq R."/>
            <person name="Waqas M."/>
            <person name="Abbas N."/>
            <person name="Nielsen T.K."/>
            <person name="Hansen L.H."/>
            <person name="Hussain S."/>
            <person name="Shahid M."/>
        </authorList>
    </citation>
    <scope>NUCLEOTIDE SEQUENCE</scope>
    <source>
        <strain evidence="3">S14</strain>
    </source>
</reference>
<dbReference type="NCBIfam" id="TIGR03803">
    <property type="entry name" value="Gloeo_Verruco"/>
    <property type="match status" value="1"/>
</dbReference>
<feature type="region of interest" description="Disordered" evidence="1">
    <location>
        <begin position="191"/>
        <end position="219"/>
    </location>
</feature>
<evidence type="ECO:0000256" key="2">
    <source>
        <dbReference type="SAM" id="SignalP"/>
    </source>
</evidence>
<protein>
    <recommendedName>
        <fullName evidence="5">Delta-60 repeat domain</fullName>
    </recommendedName>
</protein>